<reference evidence="1 2" key="1">
    <citation type="journal article" date="2012" name="Vet. Microbiol.">
        <title>Complete genome sequence and characterization of a broad-host range T4-like bacteriophage phiAS5 infecting Aeromonas salmonicida subsp. salmonicida.</title>
        <authorList>
            <person name="Kim J.H."/>
            <person name="Son J.S."/>
            <person name="Choi Y.J."/>
            <person name="Choresca C.H.Jr."/>
            <person name="Shin S.P."/>
            <person name="Han J.E."/>
            <person name="Jun J.W."/>
            <person name="Park S.C."/>
        </authorList>
    </citation>
    <scope>NUCLEOTIDE SEQUENCE [LARGE SCALE GENOMIC DNA]</scope>
</reference>
<sequence length="224" mass="24772">MFQKVWNDGSWVDASATNIIVADSNGKIPEAALTANVPDWEQARSWRKDDLCYRDSKLYRANGDMPANTPFVIGVLATHWHELTTATQVPNIPDWDEYNPFLDKVIAKGDLFYYRTDLYRASIANTGKAISELNYFTKLTGFKQAPSYSTALSYDANAIVSYAGIIAQANAAIVAGTPFAWGSGNTATFRPVINAGRYQPVWRGVVPATNTNYNFADVIAINRQ</sequence>
<evidence type="ECO:0000313" key="2">
    <source>
        <dbReference type="Proteomes" id="UP000002236"/>
    </source>
</evidence>
<dbReference type="Proteomes" id="UP000002236">
    <property type="component" value="Segment"/>
</dbReference>
<dbReference type="Gene3D" id="2.10.10.90">
    <property type="match status" value="1"/>
</dbReference>
<keyword evidence="2" id="KW-1185">Reference proteome</keyword>
<name>E1A2Q3_9CAUD</name>
<protein>
    <submittedName>
        <fullName evidence="1">Uncharacterized protein</fullName>
    </submittedName>
</protein>
<proteinExistence type="predicted"/>
<organism evidence="1 2">
    <name type="scientific">Aeromonas phage phiAS5</name>
    <dbReference type="NCBI Taxonomy" id="879630"/>
    <lineage>
        <taxon>Viruses</taxon>
        <taxon>Duplodnaviria</taxon>
        <taxon>Heunggongvirae</taxon>
        <taxon>Uroviricota</taxon>
        <taxon>Caudoviricetes</taxon>
        <taxon>Pantevenvirales</taxon>
        <taxon>Straboviridae</taxon>
        <taxon>Chrysonvirus</taxon>
        <taxon>Chrysonvirus as5</taxon>
    </lineage>
</organism>
<gene>
    <name evidence="1" type="ORF">phiAS5_ORF0156</name>
</gene>
<dbReference type="KEGG" id="vg:9861563"/>
<dbReference type="GeneID" id="9861563"/>
<accession>E1A2Q3</accession>
<dbReference type="EMBL" id="HM452126">
    <property type="protein sequence ID" value="ADM79999.1"/>
    <property type="molecule type" value="Genomic_DNA"/>
</dbReference>
<evidence type="ECO:0000313" key="1">
    <source>
        <dbReference type="EMBL" id="ADM79999.1"/>
    </source>
</evidence>
<dbReference type="RefSeq" id="YP_003969445.1">
    <property type="nucleotide sequence ID" value="NC_014636.1"/>
</dbReference>